<proteinExistence type="predicted"/>
<keyword evidence="2" id="KW-0812">Transmembrane</keyword>
<gene>
    <name evidence="3" type="ORF">FYJ85_13590</name>
</gene>
<evidence type="ECO:0000256" key="1">
    <source>
        <dbReference type="SAM" id="MobiDB-lite"/>
    </source>
</evidence>
<feature type="compositionally biased region" description="Basic and acidic residues" evidence="1">
    <location>
        <begin position="208"/>
        <end position="218"/>
    </location>
</feature>
<keyword evidence="2" id="KW-1133">Transmembrane helix</keyword>
<dbReference type="Proteomes" id="UP000435649">
    <property type="component" value="Unassembled WGS sequence"/>
</dbReference>
<feature type="region of interest" description="Disordered" evidence="1">
    <location>
        <begin position="178"/>
        <end position="224"/>
    </location>
</feature>
<sequence>MSVQNSARLLAGRLIKFALLVVVLYGAAWCYFNWEYVRERFGAKYEEERYGIVWNTNLNAARRIAARHGRLVMVVYINSGAKHDPSDYLINRIFPSTQFRSAADTYIPVLVDIRQGVQESARLKNNQDEIIKVYDLHNRYGLILLADADGRELRRVQYSDEPVDILLGKVAGGKFTPLPPIPKSGVKDPVAESEKKAKSLTSPVAGPKSERPKVEEKWGISTGL</sequence>
<reference evidence="3 4" key="1">
    <citation type="submission" date="2019-08" db="EMBL/GenBank/DDBJ databases">
        <title>In-depth cultivation of the pig gut microbiome towards novel bacterial diversity and tailored functional studies.</title>
        <authorList>
            <person name="Wylensek D."/>
            <person name="Hitch T.C.A."/>
            <person name="Clavel T."/>
        </authorList>
    </citation>
    <scope>NUCLEOTIDE SEQUENCE [LARGE SCALE GENOMIC DNA]</scope>
    <source>
        <strain evidence="3 4">BBE-744-WT-12</strain>
    </source>
</reference>
<dbReference type="EMBL" id="VUNS01000015">
    <property type="protein sequence ID" value="MST98071.1"/>
    <property type="molecule type" value="Genomic_DNA"/>
</dbReference>
<evidence type="ECO:0008006" key="5">
    <source>
        <dbReference type="Google" id="ProtNLM"/>
    </source>
</evidence>
<feature type="compositionally biased region" description="Basic and acidic residues" evidence="1">
    <location>
        <begin position="185"/>
        <end position="197"/>
    </location>
</feature>
<dbReference type="AlphaFoldDB" id="A0A844G672"/>
<comment type="caution">
    <text evidence="3">The sequence shown here is derived from an EMBL/GenBank/DDBJ whole genome shotgun (WGS) entry which is preliminary data.</text>
</comment>
<protein>
    <recommendedName>
        <fullName evidence="5">DUF4174 domain-containing protein</fullName>
    </recommendedName>
</protein>
<name>A0A844G672_9BACT</name>
<keyword evidence="4" id="KW-1185">Reference proteome</keyword>
<accession>A0A844G672</accession>
<keyword evidence="2" id="KW-0472">Membrane</keyword>
<evidence type="ECO:0000256" key="2">
    <source>
        <dbReference type="SAM" id="Phobius"/>
    </source>
</evidence>
<feature type="transmembrane region" description="Helical" evidence="2">
    <location>
        <begin position="14"/>
        <end position="34"/>
    </location>
</feature>
<organism evidence="3 4">
    <name type="scientific">Victivallis lenta</name>
    <dbReference type="NCBI Taxonomy" id="2606640"/>
    <lineage>
        <taxon>Bacteria</taxon>
        <taxon>Pseudomonadati</taxon>
        <taxon>Lentisphaerota</taxon>
        <taxon>Lentisphaeria</taxon>
        <taxon>Victivallales</taxon>
        <taxon>Victivallaceae</taxon>
        <taxon>Victivallis</taxon>
    </lineage>
</organism>
<dbReference type="RefSeq" id="WP_154419227.1">
    <property type="nucleotide sequence ID" value="NZ_VUNS01000015.1"/>
</dbReference>
<evidence type="ECO:0000313" key="4">
    <source>
        <dbReference type="Proteomes" id="UP000435649"/>
    </source>
</evidence>
<evidence type="ECO:0000313" key="3">
    <source>
        <dbReference type="EMBL" id="MST98071.1"/>
    </source>
</evidence>